<keyword evidence="1" id="KW-1133">Transmembrane helix</keyword>
<dbReference type="InterPro" id="IPR038789">
    <property type="entry name" value="LPA2-like"/>
</dbReference>
<comment type="caution">
    <text evidence="2">The sequence shown here is derived from an EMBL/GenBank/DDBJ whole genome shotgun (WGS) entry which is preliminary data.</text>
</comment>
<accession>A0A8X8VV23</accession>
<protein>
    <submittedName>
        <fullName evidence="2">Uncharacterized protein</fullName>
    </submittedName>
</protein>
<dbReference type="PANTHER" id="PTHR37385:SF2">
    <property type="entry name" value="PROTEIN LPA2"/>
    <property type="match status" value="1"/>
</dbReference>
<dbReference type="AlphaFoldDB" id="A0A8X8VV23"/>
<gene>
    <name evidence="2" type="ORF">SASPL_157373</name>
</gene>
<dbReference type="GO" id="GO:0009507">
    <property type="term" value="C:chloroplast"/>
    <property type="evidence" value="ECO:0007669"/>
    <property type="project" value="TreeGrafter"/>
</dbReference>
<evidence type="ECO:0000256" key="1">
    <source>
        <dbReference type="SAM" id="Phobius"/>
    </source>
</evidence>
<proteinExistence type="predicted"/>
<evidence type="ECO:0000313" key="2">
    <source>
        <dbReference type="EMBL" id="KAG6382912.1"/>
    </source>
</evidence>
<name>A0A8X8VV23_SALSN</name>
<organism evidence="2">
    <name type="scientific">Salvia splendens</name>
    <name type="common">Scarlet sage</name>
    <dbReference type="NCBI Taxonomy" id="180675"/>
    <lineage>
        <taxon>Eukaryota</taxon>
        <taxon>Viridiplantae</taxon>
        <taxon>Streptophyta</taxon>
        <taxon>Embryophyta</taxon>
        <taxon>Tracheophyta</taxon>
        <taxon>Spermatophyta</taxon>
        <taxon>Magnoliopsida</taxon>
        <taxon>eudicotyledons</taxon>
        <taxon>Gunneridae</taxon>
        <taxon>Pentapetalae</taxon>
        <taxon>asterids</taxon>
        <taxon>lamiids</taxon>
        <taxon>Lamiales</taxon>
        <taxon>Lamiaceae</taxon>
        <taxon>Nepetoideae</taxon>
        <taxon>Mentheae</taxon>
        <taxon>Salviinae</taxon>
        <taxon>Salvia</taxon>
        <taxon>Salvia subgen. Calosphace</taxon>
        <taxon>core Calosphace</taxon>
    </lineage>
</organism>
<evidence type="ECO:0000313" key="3">
    <source>
        <dbReference type="Proteomes" id="UP000298416"/>
    </source>
</evidence>
<keyword evidence="1" id="KW-0472">Membrane</keyword>
<feature type="transmembrane region" description="Helical" evidence="1">
    <location>
        <begin position="83"/>
        <end position="102"/>
    </location>
</feature>
<dbReference type="EMBL" id="PNBA02000834">
    <property type="protein sequence ID" value="KAG6382912.1"/>
    <property type="molecule type" value="Genomic_DNA"/>
</dbReference>
<sequence>MEKPRFVSAQEAARVEELSKNESAFLLACRASARLFWSRALLLPLQVLIFGIGLFNFFSLIALIGSLLGFLPEHGWLLGQVPLPSFTPTVFLFVAGTVIYGVSKYLQNEKSESEN</sequence>
<reference evidence="2" key="1">
    <citation type="submission" date="2018-01" db="EMBL/GenBank/DDBJ databases">
        <authorList>
            <person name="Mao J.F."/>
        </authorList>
    </citation>
    <scope>NUCLEOTIDE SEQUENCE</scope>
    <source>
        <strain evidence="2">Huo1</strain>
        <tissue evidence="2">Leaf</tissue>
    </source>
</reference>
<keyword evidence="3" id="KW-1185">Reference proteome</keyword>
<dbReference type="Proteomes" id="UP000298416">
    <property type="component" value="Unassembled WGS sequence"/>
</dbReference>
<reference evidence="2" key="2">
    <citation type="submission" date="2020-08" db="EMBL/GenBank/DDBJ databases">
        <title>Plant Genome Project.</title>
        <authorList>
            <person name="Zhang R.-G."/>
        </authorList>
    </citation>
    <scope>NUCLEOTIDE SEQUENCE</scope>
    <source>
        <strain evidence="2">Huo1</strain>
        <tissue evidence="2">Leaf</tissue>
    </source>
</reference>
<feature type="transmembrane region" description="Helical" evidence="1">
    <location>
        <begin position="40"/>
        <end position="71"/>
    </location>
</feature>
<keyword evidence="1" id="KW-0812">Transmembrane</keyword>
<dbReference type="PANTHER" id="PTHR37385">
    <property type="entry name" value="PROTEIN LOW PSII ACCUMULATION 2, CHLOROPLASTIC"/>
    <property type="match status" value="1"/>
</dbReference>